<dbReference type="GO" id="GO:0016491">
    <property type="term" value="F:oxidoreductase activity"/>
    <property type="evidence" value="ECO:0007669"/>
    <property type="project" value="UniProtKB-KW"/>
</dbReference>
<sequence>MKEKYVVLTIFVVIIAHVYGRLVVIPYIIIYYGLTFFLSMLYLSL</sequence>
<dbReference type="EMBL" id="AFPY01000094">
    <property type="protein sequence ID" value="EGQ16027.1"/>
    <property type="molecule type" value="Genomic_DNA"/>
</dbReference>
<evidence type="ECO:0000256" key="1">
    <source>
        <dbReference type="SAM" id="Phobius"/>
    </source>
</evidence>
<accession>F9DJI6</accession>
<keyword evidence="1" id="KW-1133">Transmembrane helix</keyword>
<gene>
    <name evidence="2" type="primary">nuoA2</name>
    <name evidence="2" type="ORF">HMPREF9144_1827</name>
</gene>
<evidence type="ECO:0000313" key="3">
    <source>
        <dbReference type="Proteomes" id="UP000004123"/>
    </source>
</evidence>
<dbReference type="Proteomes" id="UP000004123">
    <property type="component" value="Unassembled WGS sequence"/>
</dbReference>
<protein>
    <submittedName>
        <fullName evidence="2">NADH-quinone oxidoreductase subunit A</fullName>
        <ecNumber evidence="2">1.6.99.5</ecNumber>
    </submittedName>
</protein>
<keyword evidence="1" id="KW-0812">Transmembrane</keyword>
<keyword evidence="2" id="KW-0560">Oxidoreductase</keyword>
<dbReference type="EC" id="1.6.99.5" evidence="2"/>
<name>F9DJI6_9BACT</name>
<comment type="caution">
    <text evidence="2">The sequence shown here is derived from an EMBL/GenBank/DDBJ whole genome shotgun (WGS) entry which is preliminary data.</text>
</comment>
<reference evidence="2 3" key="1">
    <citation type="submission" date="2011-04" db="EMBL/GenBank/DDBJ databases">
        <authorList>
            <person name="Muzny D."/>
            <person name="Qin X."/>
            <person name="Deng J."/>
            <person name="Jiang H."/>
            <person name="Liu Y."/>
            <person name="Qu J."/>
            <person name="Song X.-Z."/>
            <person name="Zhang L."/>
            <person name="Thornton R."/>
            <person name="Coyle M."/>
            <person name="Francisco L."/>
            <person name="Jackson L."/>
            <person name="Javaid M."/>
            <person name="Korchina V."/>
            <person name="Kovar C."/>
            <person name="Mata R."/>
            <person name="Mathew T."/>
            <person name="Ngo R."/>
            <person name="Nguyen L."/>
            <person name="Nguyen N."/>
            <person name="Okwuonu G."/>
            <person name="Ongeri F."/>
            <person name="Pham C."/>
            <person name="Simmons D."/>
            <person name="Wilczek-Boney K."/>
            <person name="Hale W."/>
            <person name="Jakkamsetti A."/>
            <person name="Pham P."/>
            <person name="Ruth R."/>
            <person name="San Lucas F."/>
            <person name="Warren J."/>
            <person name="Zhang J."/>
            <person name="Zhao Z."/>
            <person name="Zhou C."/>
            <person name="Zhu D."/>
            <person name="Lee S."/>
            <person name="Bess C."/>
            <person name="Blankenburg K."/>
            <person name="Forbes L."/>
            <person name="Fu Q."/>
            <person name="Gubbala S."/>
            <person name="Hirani K."/>
            <person name="Jayaseelan J.C."/>
            <person name="Lara F."/>
            <person name="Munidasa M."/>
            <person name="Palculict T."/>
            <person name="Patil S."/>
            <person name="Pu L.-L."/>
            <person name="Saada N."/>
            <person name="Tang L."/>
            <person name="Weissenberger G."/>
            <person name="Zhu Y."/>
            <person name="Hemphill L."/>
            <person name="Shang Y."/>
            <person name="Youmans B."/>
            <person name="Ayvaz T."/>
            <person name="Ross M."/>
            <person name="Santibanez J."/>
            <person name="Aqrawi P."/>
            <person name="Gross S."/>
            <person name="Joshi V."/>
            <person name="Fowler G."/>
            <person name="Nazareth L."/>
            <person name="Reid J."/>
            <person name="Worley K."/>
            <person name="Petrosino J."/>
            <person name="Highlander S."/>
            <person name="Gibbs R."/>
        </authorList>
    </citation>
    <scope>NUCLEOTIDE SEQUENCE [LARGE SCALE GENOMIC DNA]</scope>
    <source>
        <strain evidence="2 3">ATCC 700821</strain>
    </source>
</reference>
<dbReference type="AlphaFoldDB" id="F9DJI6"/>
<keyword evidence="1" id="KW-0472">Membrane</keyword>
<evidence type="ECO:0000313" key="2">
    <source>
        <dbReference type="EMBL" id="EGQ16027.1"/>
    </source>
</evidence>
<dbReference type="HOGENOM" id="CLU_3203626_0_0_10"/>
<proteinExistence type="predicted"/>
<feature type="transmembrane region" description="Helical" evidence="1">
    <location>
        <begin position="28"/>
        <end position="44"/>
    </location>
</feature>
<organism evidence="2 3">
    <name type="scientific">Prevotella pallens ATCC 700821</name>
    <dbReference type="NCBI Taxonomy" id="997353"/>
    <lineage>
        <taxon>Bacteria</taxon>
        <taxon>Pseudomonadati</taxon>
        <taxon>Bacteroidota</taxon>
        <taxon>Bacteroidia</taxon>
        <taxon>Bacteroidales</taxon>
        <taxon>Prevotellaceae</taxon>
        <taxon>Prevotella</taxon>
    </lineage>
</organism>